<dbReference type="Gene3D" id="3.40.50.150">
    <property type="entry name" value="Vaccinia Virus protein VP39"/>
    <property type="match status" value="1"/>
</dbReference>
<dbReference type="GO" id="GO:0160105">
    <property type="term" value="F:tRNA (adenine(22)-N1)-methyltransferase activity"/>
    <property type="evidence" value="ECO:0007669"/>
    <property type="project" value="InterPro"/>
</dbReference>
<dbReference type="InterPro" id="IPR006901">
    <property type="entry name" value="TrmK"/>
</dbReference>
<dbReference type="EMBL" id="JAAEEH010000001">
    <property type="protein sequence ID" value="NDL66179.1"/>
    <property type="molecule type" value="Genomic_DNA"/>
</dbReference>
<dbReference type="Proteomes" id="UP000461585">
    <property type="component" value="Unassembled WGS sequence"/>
</dbReference>
<gene>
    <name evidence="1" type="ORF">GXN74_00265</name>
</gene>
<dbReference type="Pfam" id="PF12847">
    <property type="entry name" value="Methyltransf_18"/>
    <property type="match status" value="1"/>
</dbReference>
<dbReference type="GO" id="GO:0032259">
    <property type="term" value="P:methylation"/>
    <property type="evidence" value="ECO:0007669"/>
    <property type="project" value="UniProtKB-KW"/>
</dbReference>
<dbReference type="AlphaFoldDB" id="A0A7X5KLR1"/>
<keyword evidence="1" id="KW-0808">Transferase</keyword>
<dbReference type="InterPro" id="IPR029063">
    <property type="entry name" value="SAM-dependent_MTases_sf"/>
</dbReference>
<evidence type="ECO:0000313" key="1">
    <source>
        <dbReference type="EMBL" id="NDL66179.1"/>
    </source>
</evidence>
<name>A0A7X5KLR1_9FIRM</name>
<evidence type="ECO:0000313" key="2">
    <source>
        <dbReference type="Proteomes" id="UP000461585"/>
    </source>
</evidence>
<dbReference type="SUPFAM" id="SSF53335">
    <property type="entry name" value="S-adenosyl-L-methionine-dependent methyltransferases"/>
    <property type="match status" value="1"/>
</dbReference>
<comment type="caution">
    <text evidence="1">The sequence shown here is derived from an EMBL/GenBank/DDBJ whole genome shotgun (WGS) entry which is preliminary data.</text>
</comment>
<reference evidence="1 2" key="1">
    <citation type="submission" date="2020-01" db="EMBL/GenBank/DDBJ databases">
        <title>Anaeroalcalibacter tamaniensis gen. nov., sp. nov., moderately halophilic strictly anaerobic fermenter bacterium from mud volcano of Taman peninsula.</title>
        <authorList>
            <person name="Frolova A."/>
            <person name="Merkel A.Y."/>
            <person name="Slobodkin A.I."/>
        </authorList>
    </citation>
    <scope>NUCLEOTIDE SEQUENCE [LARGE SCALE GENOMIC DNA]</scope>
    <source>
        <strain evidence="1 2">F-3ap</strain>
    </source>
</reference>
<dbReference type="PIRSF" id="PIRSF018637">
    <property type="entry name" value="TrmK"/>
    <property type="match status" value="1"/>
</dbReference>
<keyword evidence="1" id="KW-0489">Methyltransferase</keyword>
<sequence>MELSKRLEHIASYVPVGAVVADIGTDHGYIPIQLVLEGRISKAYAMDVARKPLEKARDNIRAFGVERQVEVLLSDGLEGFRTLKAKDPHAYAAIDTVVVAGMGGKLMERILLEGGDLLEHVEHLILSPHLDEGAVRRTVHGLGYRIREESFLREEGKPYLVLHCTKGKESYRSRFEYRYGKRLLETLPEEYREYLRQQLEAKRRLLEMLGKTGSAGAARKAEELKEEVEELSRFLHGGTTV</sequence>
<keyword evidence="2" id="KW-1185">Reference proteome</keyword>
<proteinExistence type="predicted"/>
<dbReference type="RefSeq" id="WP_162368908.1">
    <property type="nucleotide sequence ID" value="NZ_JAAEEH010000001.1"/>
</dbReference>
<dbReference type="PANTHER" id="PTHR38451">
    <property type="entry name" value="TRNA (ADENINE(22)-N(1))-METHYLTRANSFERASE"/>
    <property type="match status" value="1"/>
</dbReference>
<organism evidence="1 2">
    <name type="scientific">Anaerotalea alkaliphila</name>
    <dbReference type="NCBI Taxonomy" id="2662126"/>
    <lineage>
        <taxon>Bacteria</taxon>
        <taxon>Bacillati</taxon>
        <taxon>Bacillota</taxon>
        <taxon>Clostridia</taxon>
        <taxon>Eubacteriales</taxon>
        <taxon>Anaerotalea</taxon>
    </lineage>
</organism>
<accession>A0A7X5KLR1</accession>
<protein>
    <submittedName>
        <fullName evidence="1">SAM-dependent methyltransferase</fullName>
    </submittedName>
</protein>
<dbReference type="PANTHER" id="PTHR38451:SF1">
    <property type="entry name" value="TRNA (ADENINE(22)-N(1))-METHYLTRANSFERASE"/>
    <property type="match status" value="1"/>
</dbReference>